<dbReference type="RefSeq" id="WP_191707008.1">
    <property type="nucleotide sequence ID" value="NZ_JACSQA010000008.1"/>
</dbReference>
<proteinExistence type="predicted"/>
<sequence>MAKLRGKGFVISALVAGAASFLRKKENRDKTMKFIHNLKNQASSLLGSKQLNTATGQSLKEIAETPASANTTKIRENNFIGEGGGQTALAYYNENDQKPIQ</sequence>
<evidence type="ECO:0000313" key="2">
    <source>
        <dbReference type="Proteomes" id="UP000640930"/>
    </source>
</evidence>
<name>A0ABR8XB11_9BACL</name>
<comment type="caution">
    <text evidence="1">The sequence shown here is derived from an EMBL/GenBank/DDBJ whole genome shotgun (WGS) entry which is preliminary data.</text>
</comment>
<evidence type="ECO:0000313" key="1">
    <source>
        <dbReference type="EMBL" id="MBD8026506.1"/>
    </source>
</evidence>
<evidence type="ECO:0008006" key="3">
    <source>
        <dbReference type="Google" id="ProtNLM"/>
    </source>
</evidence>
<dbReference type="Proteomes" id="UP000640930">
    <property type="component" value="Unassembled WGS sequence"/>
</dbReference>
<keyword evidence="2" id="KW-1185">Reference proteome</keyword>
<dbReference type="EMBL" id="JACSQA010000008">
    <property type="protein sequence ID" value="MBD8026506.1"/>
    <property type="molecule type" value="Genomic_DNA"/>
</dbReference>
<gene>
    <name evidence="1" type="ORF">H9636_07550</name>
</gene>
<organism evidence="1 2">
    <name type="scientific">Ureibacillus galli</name>
    <dbReference type="NCBI Taxonomy" id="2762222"/>
    <lineage>
        <taxon>Bacteria</taxon>
        <taxon>Bacillati</taxon>
        <taxon>Bacillota</taxon>
        <taxon>Bacilli</taxon>
        <taxon>Bacillales</taxon>
        <taxon>Caryophanaceae</taxon>
        <taxon>Ureibacillus</taxon>
    </lineage>
</organism>
<protein>
    <recommendedName>
        <fullName evidence="3">YtxH domain-containing protein</fullName>
    </recommendedName>
</protein>
<reference evidence="1 2" key="1">
    <citation type="submission" date="2020-08" db="EMBL/GenBank/DDBJ databases">
        <title>A Genomic Blueprint of the Chicken Gut Microbiome.</title>
        <authorList>
            <person name="Gilroy R."/>
            <person name="Ravi A."/>
            <person name="Getino M."/>
            <person name="Pursley I."/>
            <person name="Horton D.L."/>
            <person name="Alikhan N.-F."/>
            <person name="Baker D."/>
            <person name="Gharbi K."/>
            <person name="Hall N."/>
            <person name="Watson M."/>
            <person name="Adriaenssens E.M."/>
            <person name="Foster-Nyarko E."/>
            <person name="Jarju S."/>
            <person name="Secka A."/>
            <person name="Antonio M."/>
            <person name="Oren A."/>
            <person name="Chaudhuri R."/>
            <person name="La Ragione R.M."/>
            <person name="Hildebrand F."/>
            <person name="Pallen M.J."/>
        </authorList>
    </citation>
    <scope>NUCLEOTIDE SEQUENCE [LARGE SCALE GENOMIC DNA]</scope>
    <source>
        <strain evidence="1 2">Re31</strain>
    </source>
</reference>
<accession>A0ABR8XB11</accession>